<dbReference type="PANTHER" id="PTHR46035:SF1">
    <property type="entry name" value="TETRATRICOPEPTIDE REPEAT PROTEIN 4"/>
    <property type="match status" value="1"/>
</dbReference>
<comment type="caution">
    <text evidence="2">The sequence shown here is derived from an EMBL/GenBank/DDBJ whole genome shotgun (WGS) entry which is preliminary data.</text>
</comment>
<feature type="compositionally biased region" description="Polar residues" evidence="1">
    <location>
        <begin position="1"/>
        <end position="10"/>
    </location>
</feature>
<evidence type="ECO:0000313" key="3">
    <source>
        <dbReference type="Proteomes" id="UP000886653"/>
    </source>
</evidence>
<gene>
    <name evidence="2" type="ORF">CROQUDRAFT_55879</name>
</gene>
<organism evidence="2 3">
    <name type="scientific">Cronartium quercuum f. sp. fusiforme G11</name>
    <dbReference type="NCBI Taxonomy" id="708437"/>
    <lineage>
        <taxon>Eukaryota</taxon>
        <taxon>Fungi</taxon>
        <taxon>Dikarya</taxon>
        <taxon>Basidiomycota</taxon>
        <taxon>Pucciniomycotina</taxon>
        <taxon>Pucciniomycetes</taxon>
        <taxon>Pucciniales</taxon>
        <taxon>Coleosporiaceae</taxon>
        <taxon>Cronartium</taxon>
    </lineage>
</organism>
<accession>A0A9P6TI89</accession>
<dbReference type="GO" id="GO:0006457">
    <property type="term" value="P:protein folding"/>
    <property type="evidence" value="ECO:0007669"/>
    <property type="project" value="TreeGrafter"/>
</dbReference>
<protein>
    <recommendedName>
        <fullName evidence="4">Cns1/TTC4 wheel domain-containing protein</fullName>
    </recommendedName>
</protein>
<reference evidence="2" key="1">
    <citation type="submission" date="2013-11" db="EMBL/GenBank/DDBJ databases">
        <title>Genome sequence of the fusiform rust pathogen reveals effectors for host alternation and coevolution with pine.</title>
        <authorList>
            <consortium name="DOE Joint Genome Institute"/>
            <person name="Smith K."/>
            <person name="Pendleton A."/>
            <person name="Kubisiak T."/>
            <person name="Anderson C."/>
            <person name="Salamov A."/>
            <person name="Aerts A."/>
            <person name="Riley R."/>
            <person name="Clum A."/>
            <person name="Lindquist E."/>
            <person name="Ence D."/>
            <person name="Campbell M."/>
            <person name="Kronenberg Z."/>
            <person name="Feau N."/>
            <person name="Dhillon B."/>
            <person name="Hamelin R."/>
            <person name="Burleigh J."/>
            <person name="Smith J."/>
            <person name="Yandell M."/>
            <person name="Nelson C."/>
            <person name="Grigoriev I."/>
            <person name="Davis J."/>
        </authorList>
    </citation>
    <scope>NUCLEOTIDE SEQUENCE</scope>
    <source>
        <strain evidence="2">G11</strain>
    </source>
</reference>
<dbReference type="PANTHER" id="PTHR46035">
    <property type="entry name" value="TETRATRICOPEPTIDE REPEAT PROTEIN 4"/>
    <property type="match status" value="1"/>
</dbReference>
<sequence length="395" mass="44396">MQPVTDQNQGPAPRPLPPANATPDELYKLAKWDTTPLLMNKLPDQAVIDPEAKASIDALQSLIYDRDDVEESVKNLKDRANELFKFGDYRQALGFYHQALDLITSAIQTGGGSQSSSPVPELVFKTLLSNRAACHLALENYRACITDCEEVTKAPIPSPSPGPVRKAFFRSAKARMALKDMDSALETLQTLITLDRRAGSSEDPDVAKLVEEIHTQIKMKADRADRLEKKARDERVLNNTLRSVLMGRGIIVPHEKHFPPPPDSLPPGLKPAHFTVLEDESYSIRSITYPVYIYRPEDDPPSRDLVLKWEEDDLFGDHLREIVGDQEYQLYIITLKRRIIKCGNQLTIRQVAQHVKGVDGDGIELGEHGNLEMYLLPKGTKEQDWIRETKATRGT</sequence>
<proteinExistence type="predicted"/>
<keyword evidence="3" id="KW-1185">Reference proteome</keyword>
<evidence type="ECO:0000313" key="2">
    <source>
        <dbReference type="EMBL" id="KAG0152515.1"/>
    </source>
</evidence>
<dbReference type="GO" id="GO:0005829">
    <property type="term" value="C:cytosol"/>
    <property type="evidence" value="ECO:0007669"/>
    <property type="project" value="TreeGrafter"/>
</dbReference>
<dbReference type="Proteomes" id="UP000886653">
    <property type="component" value="Unassembled WGS sequence"/>
</dbReference>
<dbReference type="EMBL" id="MU167208">
    <property type="protein sequence ID" value="KAG0152515.1"/>
    <property type="molecule type" value="Genomic_DNA"/>
</dbReference>
<dbReference type="AlphaFoldDB" id="A0A9P6TI89"/>
<dbReference type="SUPFAM" id="SSF48452">
    <property type="entry name" value="TPR-like"/>
    <property type="match status" value="1"/>
</dbReference>
<evidence type="ECO:0000256" key="1">
    <source>
        <dbReference type="SAM" id="MobiDB-lite"/>
    </source>
</evidence>
<dbReference type="GO" id="GO:0030544">
    <property type="term" value="F:Hsp70 protein binding"/>
    <property type="evidence" value="ECO:0007669"/>
    <property type="project" value="TreeGrafter"/>
</dbReference>
<dbReference type="InterPro" id="IPR011990">
    <property type="entry name" value="TPR-like_helical_dom_sf"/>
</dbReference>
<dbReference type="GO" id="GO:0005634">
    <property type="term" value="C:nucleus"/>
    <property type="evidence" value="ECO:0007669"/>
    <property type="project" value="TreeGrafter"/>
</dbReference>
<name>A0A9P6TI89_9BASI</name>
<feature type="region of interest" description="Disordered" evidence="1">
    <location>
        <begin position="1"/>
        <end position="23"/>
    </location>
</feature>
<evidence type="ECO:0008006" key="4">
    <source>
        <dbReference type="Google" id="ProtNLM"/>
    </source>
</evidence>
<dbReference type="Gene3D" id="1.25.40.10">
    <property type="entry name" value="Tetratricopeptide repeat domain"/>
    <property type="match status" value="1"/>
</dbReference>
<dbReference type="GO" id="GO:0051879">
    <property type="term" value="F:Hsp90 protein binding"/>
    <property type="evidence" value="ECO:0007669"/>
    <property type="project" value="TreeGrafter"/>
</dbReference>
<dbReference type="OrthoDB" id="1724687at2759"/>